<keyword evidence="3" id="KW-1185">Reference proteome</keyword>
<reference evidence="2 3" key="1">
    <citation type="journal article" date="2019" name="Nat. Ecol. Evol.">
        <title>Megaphylogeny resolves global patterns of mushroom evolution.</title>
        <authorList>
            <person name="Varga T."/>
            <person name="Krizsan K."/>
            <person name="Foldi C."/>
            <person name="Dima B."/>
            <person name="Sanchez-Garcia M."/>
            <person name="Sanchez-Ramirez S."/>
            <person name="Szollosi G.J."/>
            <person name="Szarkandi J.G."/>
            <person name="Papp V."/>
            <person name="Albert L."/>
            <person name="Andreopoulos W."/>
            <person name="Angelini C."/>
            <person name="Antonin V."/>
            <person name="Barry K.W."/>
            <person name="Bougher N.L."/>
            <person name="Buchanan P."/>
            <person name="Buyck B."/>
            <person name="Bense V."/>
            <person name="Catcheside P."/>
            <person name="Chovatia M."/>
            <person name="Cooper J."/>
            <person name="Damon W."/>
            <person name="Desjardin D."/>
            <person name="Finy P."/>
            <person name="Geml J."/>
            <person name="Haridas S."/>
            <person name="Hughes K."/>
            <person name="Justo A."/>
            <person name="Karasinski D."/>
            <person name="Kautmanova I."/>
            <person name="Kiss B."/>
            <person name="Kocsube S."/>
            <person name="Kotiranta H."/>
            <person name="LaButti K.M."/>
            <person name="Lechner B.E."/>
            <person name="Liimatainen K."/>
            <person name="Lipzen A."/>
            <person name="Lukacs Z."/>
            <person name="Mihaltcheva S."/>
            <person name="Morgado L.N."/>
            <person name="Niskanen T."/>
            <person name="Noordeloos M.E."/>
            <person name="Ohm R.A."/>
            <person name="Ortiz-Santana B."/>
            <person name="Ovrebo C."/>
            <person name="Racz N."/>
            <person name="Riley R."/>
            <person name="Savchenko A."/>
            <person name="Shiryaev A."/>
            <person name="Soop K."/>
            <person name="Spirin V."/>
            <person name="Szebenyi C."/>
            <person name="Tomsovsky M."/>
            <person name="Tulloss R.E."/>
            <person name="Uehling J."/>
            <person name="Grigoriev I.V."/>
            <person name="Vagvolgyi C."/>
            <person name="Papp T."/>
            <person name="Martin F.M."/>
            <person name="Miettinen O."/>
            <person name="Hibbett D.S."/>
            <person name="Nagy L.G."/>
        </authorList>
    </citation>
    <scope>NUCLEOTIDE SEQUENCE [LARGE SCALE GENOMIC DNA]</scope>
    <source>
        <strain evidence="2 3">FP101781</strain>
    </source>
</reference>
<protein>
    <submittedName>
        <fullName evidence="2">Uncharacterized protein</fullName>
    </submittedName>
</protein>
<gene>
    <name evidence="2" type="ORF">FA13DRAFT_592771</name>
</gene>
<keyword evidence="1" id="KW-1133">Transmembrane helix</keyword>
<name>A0A4Y7SAT2_COPMI</name>
<keyword evidence="1" id="KW-0472">Membrane</keyword>
<evidence type="ECO:0000313" key="2">
    <source>
        <dbReference type="EMBL" id="TEB18526.1"/>
    </source>
</evidence>
<dbReference type="Proteomes" id="UP000298030">
    <property type="component" value="Unassembled WGS sequence"/>
</dbReference>
<dbReference type="EMBL" id="QPFP01000246">
    <property type="protein sequence ID" value="TEB18526.1"/>
    <property type="molecule type" value="Genomic_DNA"/>
</dbReference>
<sequence>MSWETGAFDSPIITVSKLPPHFHRFHYLVIIKIATFHAVDAVVGVLVVNVFFPTVGATRAPPPLLPPRTSRTHFLFGPASISPLPTCTLSCRPLDKSQHPAFLIASGLRLVYLHPVPLIIHDGSKTFGMPDRYGKGDD</sequence>
<proteinExistence type="predicted"/>
<comment type="caution">
    <text evidence="2">The sequence shown here is derived from an EMBL/GenBank/DDBJ whole genome shotgun (WGS) entry which is preliminary data.</text>
</comment>
<keyword evidence="1" id="KW-0812">Transmembrane</keyword>
<organism evidence="2 3">
    <name type="scientific">Coprinellus micaceus</name>
    <name type="common">Glistening ink-cap mushroom</name>
    <name type="synonym">Coprinus micaceus</name>
    <dbReference type="NCBI Taxonomy" id="71717"/>
    <lineage>
        <taxon>Eukaryota</taxon>
        <taxon>Fungi</taxon>
        <taxon>Dikarya</taxon>
        <taxon>Basidiomycota</taxon>
        <taxon>Agaricomycotina</taxon>
        <taxon>Agaricomycetes</taxon>
        <taxon>Agaricomycetidae</taxon>
        <taxon>Agaricales</taxon>
        <taxon>Agaricineae</taxon>
        <taxon>Psathyrellaceae</taxon>
        <taxon>Coprinellus</taxon>
    </lineage>
</organism>
<evidence type="ECO:0000256" key="1">
    <source>
        <dbReference type="SAM" id="Phobius"/>
    </source>
</evidence>
<feature type="transmembrane region" description="Helical" evidence="1">
    <location>
        <begin position="25"/>
        <end position="52"/>
    </location>
</feature>
<evidence type="ECO:0000313" key="3">
    <source>
        <dbReference type="Proteomes" id="UP000298030"/>
    </source>
</evidence>
<dbReference type="AlphaFoldDB" id="A0A4Y7SAT2"/>
<accession>A0A4Y7SAT2</accession>